<feature type="compositionally biased region" description="Basic residues" evidence="2">
    <location>
        <begin position="520"/>
        <end position="531"/>
    </location>
</feature>
<keyword evidence="1" id="KW-0175">Coiled coil</keyword>
<sequence length="563" mass="63459">MSAESNPSESNFTPGMLPGNPEDYGVVKPKPEEGYNLRTLNEAGDKADADFATGKITADEYSKILHDHLEKLPNVIDDKKRIKEDREMVERLVAEAKAKSAKAGEGSGVLDATVPKPETKPADTVAVASTETDPKIVTSEPHEEGSEVDPIGNVIKPPETEAPSAVVAPEPTPEAAPKPAVDAKKVEPVPEQEKPKEDEVAMRNRLREEAEKKFQAEVDKNPEALEKDNFLITGTNKYLKDLEWRKKRWPGIFNDAYSKLTPEEKDKFDVLPYKNKFLNKDQIGHLLVAGYSLEEIEKIKPHWWSNKVTSRLSDKPVYEEELNVLIWQAVNKKFEEQAKEDVGKIWDNHREKFIQDEVNAELQKIEQAKKLEEAKLEREKLIQAKKEVKAEKIKKAESWTPEERLKKIDKMNALYANIVKINRALRDSKVKVKNKDGKALSEDDLKTLLGRYSNDTVEIANELSGENFMAIAADKAGYDRKAEVKDEVKRKEFQRELTALVVSEFKKQVEIINDAEKAKGSKKRVGRKKKKVELPAAPVGEAIAPSTESVEEVERPQETASEL</sequence>
<feature type="compositionally biased region" description="Polar residues" evidence="2">
    <location>
        <begin position="1"/>
        <end position="13"/>
    </location>
</feature>
<name>A0A1G2JCR5_9BACT</name>
<feature type="compositionally biased region" description="Basic and acidic residues" evidence="2">
    <location>
        <begin position="181"/>
        <end position="199"/>
    </location>
</feature>
<evidence type="ECO:0000256" key="1">
    <source>
        <dbReference type="SAM" id="Coils"/>
    </source>
</evidence>
<dbReference type="Proteomes" id="UP000177751">
    <property type="component" value="Unassembled WGS sequence"/>
</dbReference>
<dbReference type="EMBL" id="MHPP01000019">
    <property type="protein sequence ID" value="OGZ84311.1"/>
    <property type="molecule type" value="Genomic_DNA"/>
</dbReference>
<evidence type="ECO:0000256" key="2">
    <source>
        <dbReference type="SAM" id="MobiDB-lite"/>
    </source>
</evidence>
<feature type="region of interest" description="Disordered" evidence="2">
    <location>
        <begin position="1"/>
        <end position="32"/>
    </location>
</feature>
<protein>
    <submittedName>
        <fullName evidence="3">Uncharacterized protein</fullName>
    </submittedName>
</protein>
<evidence type="ECO:0000313" key="3">
    <source>
        <dbReference type="EMBL" id="OGZ84311.1"/>
    </source>
</evidence>
<accession>A0A1G2JCR5</accession>
<feature type="region of interest" description="Disordered" evidence="2">
    <location>
        <begin position="518"/>
        <end position="563"/>
    </location>
</feature>
<evidence type="ECO:0000313" key="4">
    <source>
        <dbReference type="Proteomes" id="UP000177751"/>
    </source>
</evidence>
<comment type="caution">
    <text evidence="3">The sequence shown here is derived from an EMBL/GenBank/DDBJ whole genome shotgun (WGS) entry which is preliminary data.</text>
</comment>
<reference evidence="3 4" key="1">
    <citation type="journal article" date="2016" name="Nat. Commun.">
        <title>Thousands of microbial genomes shed light on interconnected biogeochemical processes in an aquifer system.</title>
        <authorList>
            <person name="Anantharaman K."/>
            <person name="Brown C.T."/>
            <person name="Hug L.A."/>
            <person name="Sharon I."/>
            <person name="Castelle C.J."/>
            <person name="Probst A.J."/>
            <person name="Thomas B.C."/>
            <person name="Singh A."/>
            <person name="Wilkins M.J."/>
            <person name="Karaoz U."/>
            <person name="Brodie E.L."/>
            <person name="Williams K.H."/>
            <person name="Hubbard S.S."/>
            <person name="Banfield J.F."/>
        </authorList>
    </citation>
    <scope>NUCLEOTIDE SEQUENCE [LARGE SCALE GENOMIC DNA]</scope>
</reference>
<gene>
    <name evidence="3" type="ORF">A2401_02690</name>
</gene>
<organism evidence="3 4">
    <name type="scientific">Candidatus Staskawiczbacteria bacterium RIFOXYC1_FULL_38_18</name>
    <dbReference type="NCBI Taxonomy" id="1802229"/>
    <lineage>
        <taxon>Bacteria</taxon>
        <taxon>Candidatus Staskawicziibacteriota</taxon>
    </lineage>
</organism>
<dbReference type="AlphaFoldDB" id="A0A1G2JCR5"/>
<feature type="coiled-coil region" evidence="1">
    <location>
        <begin position="355"/>
        <end position="391"/>
    </location>
</feature>
<dbReference type="STRING" id="1802229.A2401_02690"/>
<proteinExistence type="predicted"/>
<feature type="region of interest" description="Disordered" evidence="2">
    <location>
        <begin position="97"/>
        <end position="199"/>
    </location>
</feature>